<dbReference type="EMBL" id="LT984815">
    <property type="protein sequence ID" value="SPD69241.1"/>
    <property type="molecule type" value="Genomic_DNA"/>
</dbReference>
<name>A0A375CPI7_9BURK</name>
<dbReference type="Proteomes" id="UP000254259">
    <property type="component" value="Plasmid CBM2636p"/>
</dbReference>
<geneLocation type="plasmid" evidence="4">
    <name>cbm2636p</name>
</geneLocation>
<dbReference type="AlphaFoldDB" id="A0A375CPI7"/>
<evidence type="ECO:0000313" key="2">
    <source>
        <dbReference type="EMBL" id="SOY78244.1"/>
    </source>
</evidence>
<reference evidence="4 5" key="1">
    <citation type="submission" date="2018-01" db="EMBL/GenBank/DDBJ databases">
        <authorList>
            <person name="Clerissi C."/>
        </authorList>
    </citation>
    <scope>NUCLEOTIDE SEQUENCE [LARGE SCALE GENOMIC DNA]</scope>
    <source>
        <strain evidence="2">Cupriavidus taiwanensis LMG 19430</strain>
        <strain evidence="1">Cupriavidus taiwanensis STM 3521</strain>
        <strain evidence="3">Cupriavidus taiwanensis SWF 66322</strain>
        <plasmid evidence="6">cbm2586_p</plasmid>
        <plasmid evidence="5">cbm2589_p</plasmid>
        <plasmid evidence="3">CBM2636p</plasmid>
        <plasmid evidence="4">cbm2636p</plasmid>
    </source>
</reference>
<keyword evidence="3" id="KW-0614">Plasmid</keyword>
<evidence type="ECO:0000313" key="4">
    <source>
        <dbReference type="Proteomes" id="UP000254259"/>
    </source>
</evidence>
<dbReference type="EMBL" id="OFSP01000076">
    <property type="protein sequence ID" value="SOY77365.1"/>
    <property type="molecule type" value="Genomic_DNA"/>
</dbReference>
<evidence type="ECO:0000313" key="6">
    <source>
        <dbReference type="Proteomes" id="UP000257016"/>
    </source>
</evidence>
<geneLocation type="plasmid" evidence="3">
    <name>CBM2636p</name>
</geneLocation>
<accession>A0A375CPI7</accession>
<dbReference type="RefSeq" id="WP_012354518.1">
    <property type="nucleotide sequence ID" value="NZ_CBCRZP010000050.1"/>
</dbReference>
<organism evidence="2 6">
    <name type="scientific">Cupriavidus taiwanensis</name>
    <dbReference type="NCBI Taxonomy" id="164546"/>
    <lineage>
        <taxon>Bacteria</taxon>
        <taxon>Pseudomonadati</taxon>
        <taxon>Pseudomonadota</taxon>
        <taxon>Betaproteobacteria</taxon>
        <taxon>Burkholderiales</taxon>
        <taxon>Burkholderiaceae</taxon>
        <taxon>Cupriavidus</taxon>
    </lineage>
</organism>
<proteinExistence type="predicted"/>
<dbReference type="Proteomes" id="UP000256297">
    <property type="component" value="Plasmid CBM2589_p"/>
</dbReference>
<dbReference type="Proteomes" id="UP000257016">
    <property type="component" value="Unassembled WGS sequence"/>
</dbReference>
<dbReference type="OMA" id="QWSGREL"/>
<protein>
    <submittedName>
        <fullName evidence="2">Uncharacterized protein</fullName>
    </submittedName>
</protein>
<sequence>MVLYHAGPQWLFVDETSINRSEMAKRLTDQHGFTPCTLYEPFGAGRGAVIAKHDHMLVMALGEAGGNTFYAVAPSKELQDLIWSFSHGLASQWSELELRALTGEGDWNALMTMAAAQFAAARRSVERAIAGNPAHDAPTAQQSMTADMPLLDDDVMEVPPDYLHSFTGMEVSECAH</sequence>
<geneLocation type="plasmid" evidence="5">
    <name>cbm2589_p</name>
</geneLocation>
<evidence type="ECO:0000313" key="3">
    <source>
        <dbReference type="EMBL" id="SPD69241.1"/>
    </source>
</evidence>
<geneLocation type="plasmid" evidence="6">
    <name>cbm2586_p</name>
</geneLocation>
<dbReference type="GeneID" id="29763446"/>
<gene>
    <name evidence="2" type="ORF">CBM2586_P80015</name>
    <name evidence="1" type="ORF">CBM2589_P80014</name>
    <name evidence="3" type="ORF">CBM2636_P10152</name>
</gene>
<evidence type="ECO:0000313" key="5">
    <source>
        <dbReference type="Proteomes" id="UP000256297"/>
    </source>
</evidence>
<evidence type="ECO:0000313" key="1">
    <source>
        <dbReference type="EMBL" id="SOY77365.1"/>
    </source>
</evidence>
<dbReference type="EMBL" id="OFSN01000065">
    <property type="protein sequence ID" value="SOY78244.1"/>
    <property type="molecule type" value="Genomic_DNA"/>
</dbReference>